<gene>
    <name evidence="2" type="ORF">EDD29_6029</name>
</gene>
<feature type="region of interest" description="Disordered" evidence="1">
    <location>
        <begin position="463"/>
        <end position="864"/>
    </location>
</feature>
<evidence type="ECO:0000256" key="1">
    <source>
        <dbReference type="SAM" id="MobiDB-lite"/>
    </source>
</evidence>
<proteinExistence type="predicted"/>
<feature type="compositionally biased region" description="Low complexity" evidence="1">
    <location>
        <begin position="679"/>
        <end position="688"/>
    </location>
</feature>
<reference evidence="2 3" key="1">
    <citation type="submission" date="2018-11" db="EMBL/GenBank/DDBJ databases">
        <title>Sequencing the genomes of 1000 actinobacteria strains.</title>
        <authorList>
            <person name="Klenk H.-P."/>
        </authorList>
    </citation>
    <scope>NUCLEOTIDE SEQUENCE [LARGE SCALE GENOMIC DNA]</scope>
    <source>
        <strain evidence="2 3">DSM 44254</strain>
    </source>
</reference>
<dbReference type="AlphaFoldDB" id="A0A3N1D4A0"/>
<evidence type="ECO:0000313" key="2">
    <source>
        <dbReference type="EMBL" id="ROO88361.1"/>
    </source>
</evidence>
<dbReference type="OrthoDB" id="3497177at2"/>
<feature type="compositionally biased region" description="Pro residues" evidence="1">
    <location>
        <begin position="488"/>
        <end position="500"/>
    </location>
</feature>
<evidence type="ECO:0000313" key="3">
    <source>
        <dbReference type="Proteomes" id="UP000272400"/>
    </source>
</evidence>
<feature type="compositionally biased region" description="Basic and acidic residues" evidence="1">
    <location>
        <begin position="526"/>
        <end position="536"/>
    </location>
</feature>
<dbReference type="RefSeq" id="WP_123667613.1">
    <property type="nucleotide sequence ID" value="NZ_RJKE01000001.1"/>
</dbReference>
<feature type="compositionally biased region" description="Low complexity" evidence="1">
    <location>
        <begin position="578"/>
        <end position="592"/>
    </location>
</feature>
<name>A0A3N1D4A0_9ACTN</name>
<feature type="compositionally biased region" description="Pro residues" evidence="1">
    <location>
        <begin position="471"/>
        <end position="480"/>
    </location>
</feature>
<organism evidence="2 3">
    <name type="scientific">Actinocorallia herbida</name>
    <dbReference type="NCBI Taxonomy" id="58109"/>
    <lineage>
        <taxon>Bacteria</taxon>
        <taxon>Bacillati</taxon>
        <taxon>Actinomycetota</taxon>
        <taxon>Actinomycetes</taxon>
        <taxon>Streptosporangiales</taxon>
        <taxon>Thermomonosporaceae</taxon>
        <taxon>Actinocorallia</taxon>
    </lineage>
</organism>
<dbReference type="Proteomes" id="UP000272400">
    <property type="component" value="Unassembled WGS sequence"/>
</dbReference>
<sequence>MNWQTSGGVPADDPFAKAEADVRAMTSSAWWQTAAPQQRAEQVISRLLAGPGEWWLYGAWGRWYRCGLDGHWHPSPPPADAAARRVLAPAPPGVGNPPVPPQLIPTGPDIGAGLMAGAGLLADGPSAELVARVQQTLVTAIAVDPQQFAMQDPAFQPGTPTTVAALWGAVLFSAGTPVVLAEHPLVAMFAPYLTVQAEHLRWMIAPDLTRLAVYYTDRLGAHDPVGAAFVVRMMGELAGALAADRAFQPGASALAAICATTLQYVQADQQAMAYGPQTVAKEWLRRCPAEFAAPIVREASPGEYLRLALYDLALLYGDLTEGTARPPAELRRAAAAVFAADLQTIPQAVPAVLPWLDPESARTVQEVLGQAQHPLRELFPQGVRLPPGLSSTDPGKVRALLALTHTLAMTACRLAQTAPQHLEFIVPAACAAELGTPALSRPKATGELTAWEIINAARRHLADERGVAHPSAPPASPAPGPQAAVPAPAVPPVAPPPSPEPSSFDDDPFATRPNASPAAPSPADGPRPDPFGRDVAESSEVPPPFDPNARPAGNDAPPAYDAYGQPSSSPSSPPPGPNGSAAPPYAPSTSPAHGSASAESPAVPRYDPSASPAYGQGPSGGSGIPPYDPSASPVHGQGSAVPRYDPSASPVQGQGSGVPPYDPSASPVHGQGSPGGSGAPAYDPSASPVHGQGPAVPPYDPSASPVQGQGSPGGSGIPRYDPSASPVHGHGSSEGSAVPPFDPQARPVSGASAPPAYDAYGQPVGNVPGQAGPVEAPYAPDPYRPVPEGESPPAYDAYGQPLAHAAPAPAETSPYAPDFTGPAQVADGTAPYLPTFAAQSPPPPPAPAQTPVPAEPFGLPGAPSGGTTVQAYGIRFLCGADDVERMLTEVRRRGKWAQQLRGQEVSSASAPAVLLVGAPSTGQRRLARMITRALAEVGFSGERLRTLHLEQVRENGPDGLPALLDAHSGETLLLEGLDELILDDGQGDAYARALYRVRAEGVTTTTLVASVRPERFEEFAAAHPEIVTDFRTVRLPDLEGGEARLNLLALLAAERFVTIDDHAWQVVRAEFGPVAGRGRLVNARLVETFLDRACTRHLGTADDTLAVIGDHGFVLGAQDVAGIAADLPR</sequence>
<keyword evidence="3" id="KW-1185">Reference proteome</keyword>
<accession>A0A3N1D4A0</accession>
<dbReference type="EMBL" id="RJKE01000001">
    <property type="protein sequence ID" value="ROO88361.1"/>
    <property type="molecule type" value="Genomic_DNA"/>
</dbReference>
<feature type="compositionally biased region" description="Pro residues" evidence="1">
    <location>
        <begin position="840"/>
        <end position="854"/>
    </location>
</feature>
<comment type="caution">
    <text evidence="2">The sequence shown here is derived from an EMBL/GenBank/DDBJ whole genome shotgun (WGS) entry which is preliminary data.</text>
</comment>
<dbReference type="PRINTS" id="PR01217">
    <property type="entry name" value="PRICHEXTENSN"/>
</dbReference>
<protein>
    <submittedName>
        <fullName evidence="2">Uncharacterized protein</fullName>
    </submittedName>
</protein>